<dbReference type="InterPro" id="IPR049704">
    <property type="entry name" value="Aminotrans_3_PPA_site"/>
</dbReference>
<protein>
    <submittedName>
        <fullName evidence="6">2,2-dialkylglycine decarboxylase</fullName>
        <ecNumber evidence="6">4.1.1.64</ecNumber>
    </submittedName>
</protein>
<dbReference type="SUPFAM" id="SSF53383">
    <property type="entry name" value="PLP-dependent transferases"/>
    <property type="match status" value="1"/>
</dbReference>
<dbReference type="GO" id="GO:0030170">
    <property type="term" value="F:pyridoxal phosphate binding"/>
    <property type="evidence" value="ECO:0007669"/>
    <property type="project" value="InterPro"/>
</dbReference>
<dbReference type="InterPro" id="IPR005814">
    <property type="entry name" value="Aminotrans_3"/>
</dbReference>
<proteinExistence type="inferred from homology"/>
<keyword evidence="6" id="KW-0456">Lyase</keyword>
<evidence type="ECO:0000256" key="3">
    <source>
        <dbReference type="ARBA" id="ARBA00022898"/>
    </source>
</evidence>
<dbReference type="InterPro" id="IPR015424">
    <property type="entry name" value="PyrdxlP-dep_Trfase"/>
</dbReference>
<organism evidence="6 7">
    <name type="scientific">Crateriforma conspicua</name>
    <dbReference type="NCBI Taxonomy" id="2527996"/>
    <lineage>
        <taxon>Bacteria</taxon>
        <taxon>Pseudomonadati</taxon>
        <taxon>Planctomycetota</taxon>
        <taxon>Planctomycetia</taxon>
        <taxon>Planctomycetales</taxon>
        <taxon>Planctomycetaceae</taxon>
        <taxon>Crateriforma</taxon>
    </lineage>
</organism>
<dbReference type="Gene3D" id="3.40.640.10">
    <property type="entry name" value="Type I PLP-dependent aspartate aminotransferase-like (Major domain)"/>
    <property type="match status" value="1"/>
</dbReference>
<dbReference type="Proteomes" id="UP000316476">
    <property type="component" value="Unassembled WGS sequence"/>
</dbReference>
<dbReference type="Gene3D" id="3.90.1150.10">
    <property type="entry name" value="Aspartate Aminotransferase, domain 1"/>
    <property type="match status" value="1"/>
</dbReference>
<dbReference type="NCBIfam" id="NF004755">
    <property type="entry name" value="PRK06082.1"/>
    <property type="match status" value="1"/>
</dbReference>
<dbReference type="PANTHER" id="PTHR43094">
    <property type="entry name" value="AMINOTRANSFERASE"/>
    <property type="match status" value="1"/>
</dbReference>
<evidence type="ECO:0000256" key="5">
    <source>
        <dbReference type="SAM" id="MobiDB-lite"/>
    </source>
</evidence>
<comment type="similarity">
    <text evidence="2 4">Belongs to the class-III pyridoxal-phosphate-dependent aminotransferase family.</text>
</comment>
<keyword evidence="3 4" id="KW-0663">Pyridoxal phosphate</keyword>
<dbReference type="GO" id="GO:0008483">
    <property type="term" value="F:transaminase activity"/>
    <property type="evidence" value="ECO:0007669"/>
    <property type="project" value="InterPro"/>
</dbReference>
<dbReference type="PROSITE" id="PS00600">
    <property type="entry name" value="AA_TRANSFER_CLASS_3"/>
    <property type="match status" value="1"/>
</dbReference>
<dbReference type="Pfam" id="PF00202">
    <property type="entry name" value="Aminotran_3"/>
    <property type="match status" value="1"/>
</dbReference>
<feature type="region of interest" description="Disordered" evidence="5">
    <location>
        <begin position="29"/>
        <end position="48"/>
    </location>
</feature>
<reference evidence="6 7" key="1">
    <citation type="submission" date="2019-02" db="EMBL/GenBank/DDBJ databases">
        <title>Deep-cultivation of Planctomycetes and their phenomic and genomic characterization uncovers novel biology.</title>
        <authorList>
            <person name="Wiegand S."/>
            <person name="Jogler M."/>
            <person name="Boedeker C."/>
            <person name="Pinto D."/>
            <person name="Vollmers J."/>
            <person name="Rivas-Marin E."/>
            <person name="Kohn T."/>
            <person name="Peeters S.H."/>
            <person name="Heuer A."/>
            <person name="Rast P."/>
            <person name="Oberbeckmann S."/>
            <person name="Bunk B."/>
            <person name="Jeske O."/>
            <person name="Meyerdierks A."/>
            <person name="Storesund J.E."/>
            <person name="Kallscheuer N."/>
            <person name="Luecker S."/>
            <person name="Lage O.M."/>
            <person name="Pohl T."/>
            <person name="Merkel B.J."/>
            <person name="Hornburger P."/>
            <person name="Mueller R.-W."/>
            <person name="Bruemmer F."/>
            <person name="Labrenz M."/>
            <person name="Spormann A.M."/>
            <person name="Op Den Camp H."/>
            <person name="Overmann J."/>
            <person name="Amann R."/>
            <person name="Jetten M.S.M."/>
            <person name="Mascher T."/>
            <person name="Medema M.H."/>
            <person name="Devos D.P."/>
            <person name="Kaster A.-K."/>
            <person name="Ovreas L."/>
            <person name="Rohde M."/>
            <person name="Galperin M.Y."/>
            <person name="Jogler C."/>
        </authorList>
    </citation>
    <scope>NUCLEOTIDE SEQUENCE [LARGE SCALE GENOMIC DNA]</scope>
    <source>
        <strain evidence="6 7">V7</strain>
    </source>
</reference>
<dbReference type="PIRSF" id="PIRSF000521">
    <property type="entry name" value="Transaminase_4ab_Lys_Orn"/>
    <property type="match status" value="1"/>
</dbReference>
<dbReference type="InterPro" id="IPR015421">
    <property type="entry name" value="PyrdxlP-dep_Trfase_major"/>
</dbReference>
<evidence type="ECO:0000256" key="2">
    <source>
        <dbReference type="ARBA" id="ARBA00008954"/>
    </source>
</evidence>
<evidence type="ECO:0000313" key="7">
    <source>
        <dbReference type="Proteomes" id="UP000316476"/>
    </source>
</evidence>
<sequence>MFTLDRHASAIPLIHLAPRFAMSTRSQTRAVKETTPPYPVDRSEGDVNLSQRRDQWQANAISADTRRILDQDSDAFLHQCLSSPCLNALSACEGIYLEDVDGRRIMDFHGNYVHQVGFRNPRVVAAVKDQLDVLPFCTRRYTNEPAIRLASRLGELAPGNLGKCLFAPSGAVAVGMALKLARLATGRHKTISMWESFHGATLEASSVGGEALFRCDIGPLLPGTIQVPPPGHRQCVFGCGGDCDARCADYIEYVLQQEGDIAALIAEPIRASNVTAGSPMFWKRVADACRRHGTLLIFDEIPTGLGRTGHMFASACTGVTPDMIVLGKGLGGGVMPMAALIARRDLDVGGNKAIGHYTHEKSPLGAAAALATLDCLLGPPDDPAPRDDRSGDLPADASQNLMDRAGVLGHRLRQQLIDFRRSCPVIGDVRGEGLLVGFDVVEPESPHRACPQRAEAVLYAALDEGVSFKTGGGNTVVLAPPLTITDAELDEAVRRICRAVQCVHEGRGS</sequence>
<dbReference type="EC" id="4.1.1.64" evidence="6"/>
<dbReference type="PANTHER" id="PTHR43094:SF1">
    <property type="entry name" value="AMINOTRANSFERASE CLASS-III"/>
    <property type="match status" value="1"/>
</dbReference>
<dbReference type="EMBL" id="SJPZ01000001">
    <property type="protein sequence ID" value="TWU66219.1"/>
    <property type="molecule type" value="Genomic_DNA"/>
</dbReference>
<comment type="caution">
    <text evidence="6">The sequence shown here is derived from an EMBL/GenBank/DDBJ whole genome shotgun (WGS) entry which is preliminary data.</text>
</comment>
<evidence type="ECO:0000313" key="6">
    <source>
        <dbReference type="EMBL" id="TWU66219.1"/>
    </source>
</evidence>
<dbReference type="InterPro" id="IPR015422">
    <property type="entry name" value="PyrdxlP-dep_Trfase_small"/>
</dbReference>
<comment type="cofactor">
    <cofactor evidence="1">
        <name>pyridoxal 5'-phosphate</name>
        <dbReference type="ChEBI" id="CHEBI:597326"/>
    </cofactor>
</comment>
<evidence type="ECO:0000256" key="4">
    <source>
        <dbReference type="RuleBase" id="RU003560"/>
    </source>
</evidence>
<dbReference type="AlphaFoldDB" id="A0A5C6FTK7"/>
<evidence type="ECO:0000256" key="1">
    <source>
        <dbReference type="ARBA" id="ARBA00001933"/>
    </source>
</evidence>
<accession>A0A5C6FTK7</accession>
<feature type="region of interest" description="Disordered" evidence="5">
    <location>
        <begin position="379"/>
        <end position="398"/>
    </location>
</feature>
<name>A0A5C6FTK7_9PLAN</name>
<dbReference type="GO" id="GO:0047432">
    <property type="term" value="F:2,2-dialkylglycine decarboxylase (pyruvate) activity"/>
    <property type="evidence" value="ECO:0007669"/>
    <property type="project" value="UniProtKB-EC"/>
</dbReference>
<gene>
    <name evidence="6" type="primary">dgdA</name>
    <name evidence="6" type="ORF">V7x_17790</name>
</gene>
<dbReference type="CDD" id="cd00610">
    <property type="entry name" value="OAT_like"/>
    <property type="match status" value="1"/>
</dbReference>